<feature type="transmembrane region" description="Helical" evidence="1">
    <location>
        <begin position="114"/>
        <end position="137"/>
    </location>
</feature>
<dbReference type="InterPro" id="IPR058581">
    <property type="entry name" value="TM_HPP"/>
</dbReference>
<keyword evidence="1" id="KW-1133">Transmembrane helix</keyword>
<keyword evidence="4" id="KW-1185">Reference proteome</keyword>
<evidence type="ECO:0000313" key="3">
    <source>
        <dbReference type="EMBL" id="MBP1994067.1"/>
    </source>
</evidence>
<keyword evidence="1" id="KW-0812">Transmembrane</keyword>
<feature type="domain" description="HPP transmembrane region" evidence="2">
    <location>
        <begin position="5"/>
        <end position="139"/>
    </location>
</feature>
<protein>
    <submittedName>
        <fullName evidence="3">Uncharacterized membrane protein YgaE (UPF0421/DUF939 family)</fullName>
    </submittedName>
</protein>
<feature type="transmembrane region" description="Helical" evidence="1">
    <location>
        <begin position="28"/>
        <end position="46"/>
    </location>
</feature>
<keyword evidence="1" id="KW-0472">Membrane</keyword>
<sequence length="161" mass="18118">MKVKTVAICLYVMLIYWISLQFPTLDTLFYPTLGAFCFLFISRSFLFSELGKIIFGAFVSAVLGTVLFYIYPSAISLFINVLITIWLINKFKWNAPPIVAVSLIPFFSHSSHAWAIPLAVCGSLLGLLLILFMAQIVEKKLELLTTRQKAKALGRESVMDQ</sequence>
<dbReference type="EMBL" id="JAGGLB010000023">
    <property type="protein sequence ID" value="MBP1994067.1"/>
    <property type="molecule type" value="Genomic_DNA"/>
</dbReference>
<dbReference type="Proteomes" id="UP001519287">
    <property type="component" value="Unassembled WGS sequence"/>
</dbReference>
<evidence type="ECO:0000313" key="4">
    <source>
        <dbReference type="Proteomes" id="UP001519287"/>
    </source>
</evidence>
<accession>A0ABS4J2L3</accession>
<name>A0ABS4J2L3_9BACL</name>
<feature type="transmembrane region" description="Helical" evidence="1">
    <location>
        <begin position="58"/>
        <end position="88"/>
    </location>
</feature>
<gene>
    <name evidence="3" type="ORF">J2Z66_005693</name>
</gene>
<feature type="transmembrane region" description="Helical" evidence="1">
    <location>
        <begin position="5"/>
        <end position="22"/>
    </location>
</feature>
<organism evidence="3 4">
    <name type="scientific">Paenibacillus eucommiae</name>
    <dbReference type="NCBI Taxonomy" id="1355755"/>
    <lineage>
        <taxon>Bacteria</taxon>
        <taxon>Bacillati</taxon>
        <taxon>Bacillota</taxon>
        <taxon>Bacilli</taxon>
        <taxon>Bacillales</taxon>
        <taxon>Paenibacillaceae</taxon>
        <taxon>Paenibacillus</taxon>
    </lineage>
</organism>
<proteinExistence type="predicted"/>
<dbReference type="Pfam" id="PF04982">
    <property type="entry name" value="TM_HPP"/>
    <property type="match status" value="1"/>
</dbReference>
<reference evidence="3 4" key="1">
    <citation type="submission" date="2021-03" db="EMBL/GenBank/DDBJ databases">
        <title>Genomic Encyclopedia of Type Strains, Phase IV (KMG-IV): sequencing the most valuable type-strain genomes for metagenomic binning, comparative biology and taxonomic classification.</title>
        <authorList>
            <person name="Goeker M."/>
        </authorList>
    </citation>
    <scope>NUCLEOTIDE SEQUENCE [LARGE SCALE GENOMIC DNA]</scope>
    <source>
        <strain evidence="3 4">DSM 26048</strain>
    </source>
</reference>
<dbReference type="RefSeq" id="WP_209975928.1">
    <property type="nucleotide sequence ID" value="NZ_JAGGLB010000023.1"/>
</dbReference>
<evidence type="ECO:0000259" key="2">
    <source>
        <dbReference type="Pfam" id="PF04982"/>
    </source>
</evidence>
<evidence type="ECO:0000256" key="1">
    <source>
        <dbReference type="SAM" id="Phobius"/>
    </source>
</evidence>
<comment type="caution">
    <text evidence="3">The sequence shown here is derived from an EMBL/GenBank/DDBJ whole genome shotgun (WGS) entry which is preliminary data.</text>
</comment>